<organism evidence="1">
    <name type="scientific">Thermoleptolyngbya oregonensis NK1-22</name>
    <dbReference type="NCBI Taxonomy" id="2547457"/>
    <lineage>
        <taxon>Bacteria</taxon>
        <taxon>Bacillati</taxon>
        <taxon>Cyanobacteriota</taxon>
        <taxon>Cyanophyceae</taxon>
        <taxon>Oculatellales</taxon>
        <taxon>Oculatellaceae</taxon>
        <taxon>Thermoleptolyngbya</taxon>
    </lineage>
</organism>
<dbReference type="KEGG" id="tog:HNI00_00505"/>
<gene>
    <name evidence="1" type="ORF">HNI00_00505</name>
</gene>
<reference evidence="1" key="1">
    <citation type="submission" date="2020-05" db="EMBL/GenBank/DDBJ databases">
        <authorList>
            <person name="Zhu T."/>
            <person name="Keshari N."/>
            <person name="Lu X."/>
        </authorList>
    </citation>
    <scope>NUCLEOTIDE SEQUENCE</scope>
    <source>
        <strain evidence="1">NK1-22</strain>
    </source>
</reference>
<sequence length="121" mass="13090">MNVAACERKYPFQSVAVCFANEAAIALSRHLPPLQNSALFIIIFGFANPLNLVRTYALAISSLGFGQFLAGAAREKLSNCVSPTGFRNQDQQGFEGIVRLQGSKLKDLSTCEAIASFEALF</sequence>
<evidence type="ECO:0000313" key="1">
    <source>
        <dbReference type="EMBL" id="WOB41827.1"/>
    </source>
</evidence>
<name>A0AA96YKB2_9CYAN</name>
<accession>A0AA96YKB2</accession>
<dbReference type="EMBL" id="CP053540">
    <property type="protein sequence ID" value="WOB41827.1"/>
    <property type="molecule type" value="Genomic_DNA"/>
</dbReference>
<dbReference type="RefSeq" id="WP_316789726.1">
    <property type="nucleotide sequence ID" value="NZ_CP053540.1"/>
</dbReference>
<proteinExistence type="predicted"/>
<dbReference type="AlphaFoldDB" id="A0AA96YKB2"/>
<protein>
    <submittedName>
        <fullName evidence="1">Uncharacterized protein</fullName>
    </submittedName>
</protein>